<comment type="pathway">
    <text evidence="1">Cell wall biogenesis; cell wall polysaccharide biosynthesis.</text>
</comment>
<evidence type="ECO:0000256" key="3">
    <source>
        <dbReference type="ARBA" id="ARBA00022676"/>
    </source>
</evidence>
<reference evidence="8 9" key="1">
    <citation type="submission" date="2019-11" db="EMBL/GenBank/DDBJ databases">
        <authorList>
            <person name="Cao P."/>
        </authorList>
    </citation>
    <scope>NUCLEOTIDE SEQUENCE [LARGE SCALE GENOMIC DNA]</scope>
    <source>
        <strain evidence="8 9">NEAU-AAG5</strain>
    </source>
</reference>
<dbReference type="InterPro" id="IPR040492">
    <property type="entry name" value="GlfT2_N"/>
</dbReference>
<evidence type="ECO:0000259" key="7">
    <source>
        <dbReference type="Pfam" id="PF19320"/>
    </source>
</evidence>
<dbReference type="GO" id="GO:0016757">
    <property type="term" value="F:glycosyltransferase activity"/>
    <property type="evidence" value="ECO:0007669"/>
    <property type="project" value="UniProtKB-KW"/>
</dbReference>
<dbReference type="Pfam" id="PF17994">
    <property type="entry name" value="Glft2_N"/>
    <property type="match status" value="1"/>
</dbReference>
<dbReference type="PANTHER" id="PTHR43179:SF12">
    <property type="entry name" value="GALACTOFURANOSYLTRANSFERASE GLFT2"/>
    <property type="match status" value="1"/>
</dbReference>
<comment type="similarity">
    <text evidence="2">Belongs to the glycosyltransferase 2 family.</text>
</comment>
<accession>A0A7K1KX70</accession>
<evidence type="ECO:0000313" key="8">
    <source>
        <dbReference type="EMBL" id="MUN36801.1"/>
    </source>
</evidence>
<keyword evidence="3" id="KW-0328">Glycosyltransferase</keyword>
<gene>
    <name evidence="8" type="ORF">GNZ18_09350</name>
</gene>
<dbReference type="Gene3D" id="3.90.550.60">
    <property type="match status" value="1"/>
</dbReference>
<evidence type="ECO:0000313" key="9">
    <source>
        <dbReference type="Proteomes" id="UP000432015"/>
    </source>
</evidence>
<feature type="region of interest" description="Disordered" evidence="5">
    <location>
        <begin position="1"/>
        <end position="23"/>
    </location>
</feature>
<evidence type="ECO:0000256" key="4">
    <source>
        <dbReference type="ARBA" id="ARBA00022679"/>
    </source>
</evidence>
<dbReference type="AlphaFoldDB" id="A0A7K1KX70"/>
<dbReference type="InterPro" id="IPR029044">
    <property type="entry name" value="Nucleotide-diphossugar_trans"/>
</dbReference>
<organism evidence="8 9">
    <name type="scientific">Actinomadura litoris</name>
    <dbReference type="NCBI Taxonomy" id="2678616"/>
    <lineage>
        <taxon>Bacteria</taxon>
        <taxon>Bacillati</taxon>
        <taxon>Actinomycetota</taxon>
        <taxon>Actinomycetes</taxon>
        <taxon>Streptosporangiales</taxon>
        <taxon>Thermomonosporaceae</taxon>
        <taxon>Actinomadura</taxon>
    </lineage>
</organism>
<dbReference type="Pfam" id="PF19320">
    <property type="entry name" value="GlfT2_domain3"/>
    <property type="match status" value="1"/>
</dbReference>
<feature type="domain" description="Galactofuranosyltransferase-2 C-terminal" evidence="7">
    <location>
        <begin position="462"/>
        <end position="640"/>
    </location>
</feature>
<dbReference type="SUPFAM" id="SSF53448">
    <property type="entry name" value="Nucleotide-diphospho-sugar transferases"/>
    <property type="match status" value="1"/>
</dbReference>
<protein>
    <submittedName>
        <fullName evidence="8">Glycosyltransferase</fullName>
    </submittedName>
</protein>
<dbReference type="InterPro" id="IPR045699">
    <property type="entry name" value="GlfT2_C"/>
</dbReference>
<sequence>MPQTRDDLIRHDPTDADADADTSAAEGAQDAAARTLAGRWHFTGPDETVSDDLYAAATGAVTRSRTRLTLAPGAKASGNAFFGRFPATYWQRWTEAREVRVELTVTGTGRLAAAASDVNGPARVVAARTVRDADRERVVLAAPLDLYADGGAIWVELEAAADGRRLTVEDVRWTVAAPASRRPTSLAFATYNRPDYCRDLLRALAADDVARARLERIYIVDHGDHVTGQDWYEEIAADFGDRLQHTPQPNLGSSGGCNRGLYEVARHASENANVMFLDDDILLEPEVVVRLTAFGDHVTRPMIVGGQMINIFHPTVLLADAQRTDIDGIQPGKPMPHAYHDADLLTPDPATGRPPLQERRLDAGYTAWWACLMPIELVERVGYMLPVWGQGEDADLCARARKNGIPTIILPGAAVWHTDFSMKDLDDVKTYFIRRNYLIVAALHGRFPVGALTRRLGTEIAQCILDMRYGLAATILSAVEDFLDGPDDLYDGGAERLQEIARMRSRYPETRRHPATAAPGAPSDRLEIVTPGRPPLLPAAAALGLAAARLRGRHRFRLGEVAHDEAHWWHVARFRTAVVTDASQEGVRVRSHDQDATVELGVRAARTLLRFSRTARDARRRYFEALPELTGRANWSRLYETGE</sequence>
<keyword evidence="9" id="KW-1185">Reference proteome</keyword>
<comment type="caution">
    <text evidence="8">The sequence shown here is derived from an EMBL/GenBank/DDBJ whole genome shotgun (WGS) entry which is preliminary data.</text>
</comment>
<evidence type="ECO:0000256" key="1">
    <source>
        <dbReference type="ARBA" id="ARBA00004776"/>
    </source>
</evidence>
<keyword evidence="4 8" id="KW-0808">Transferase</keyword>
<dbReference type="Proteomes" id="UP000432015">
    <property type="component" value="Unassembled WGS sequence"/>
</dbReference>
<feature type="compositionally biased region" description="Basic and acidic residues" evidence="5">
    <location>
        <begin position="1"/>
        <end position="14"/>
    </location>
</feature>
<name>A0A7K1KX70_9ACTN</name>
<dbReference type="EMBL" id="WOFH01000003">
    <property type="protein sequence ID" value="MUN36801.1"/>
    <property type="molecule type" value="Genomic_DNA"/>
</dbReference>
<evidence type="ECO:0000256" key="5">
    <source>
        <dbReference type="SAM" id="MobiDB-lite"/>
    </source>
</evidence>
<dbReference type="PANTHER" id="PTHR43179">
    <property type="entry name" value="RHAMNOSYLTRANSFERASE WBBL"/>
    <property type="match status" value="1"/>
</dbReference>
<dbReference type="Pfam" id="PF13641">
    <property type="entry name" value="Glyco_tranf_2_3"/>
    <property type="match status" value="1"/>
</dbReference>
<evidence type="ECO:0000256" key="2">
    <source>
        <dbReference type="ARBA" id="ARBA00006739"/>
    </source>
</evidence>
<dbReference type="RefSeq" id="WP_156215856.1">
    <property type="nucleotide sequence ID" value="NZ_WOFH01000003.1"/>
</dbReference>
<proteinExistence type="inferred from homology"/>
<feature type="domain" description="Galactofuranosyltransferase GlfT2 N-terminal" evidence="6">
    <location>
        <begin position="59"/>
        <end position="174"/>
    </location>
</feature>
<evidence type="ECO:0000259" key="6">
    <source>
        <dbReference type="Pfam" id="PF17994"/>
    </source>
</evidence>